<sequence length="169" mass="18077">MRAGGLLSRDNFSDETALPCNPMNKLVRAFLALATFALSSALFAGSADVYVDSGQTFYLTVNGTGDSDITIVNLDTNQTVASISALTTNGSTYSYSYWYYGSTASGVTLTDQSHAYATVTGLTAGNYRVTATSSQLTDFSSNSWGNSAEIDLWDPYSGWGWMDINVSIQ</sequence>
<evidence type="ECO:0000313" key="2">
    <source>
        <dbReference type="Proteomes" id="UP000217265"/>
    </source>
</evidence>
<dbReference type="EMBL" id="CP023344">
    <property type="protein sequence ID" value="ATC65526.1"/>
    <property type="molecule type" value="Genomic_DNA"/>
</dbReference>
<accession>A0A290QGX5</accession>
<name>A0A290QGX5_9BACT</name>
<reference evidence="1 2" key="1">
    <citation type="submission" date="2017-09" db="EMBL/GenBank/DDBJ databases">
        <title>Complete genome sequence of Verrucomicrobial strain HZ-65, isolated from freshwater.</title>
        <authorList>
            <person name="Choi A."/>
        </authorList>
    </citation>
    <scope>NUCLEOTIDE SEQUENCE [LARGE SCALE GENOMIC DNA]</scope>
    <source>
        <strain evidence="1 2">HZ-65</strain>
    </source>
</reference>
<protein>
    <submittedName>
        <fullName evidence="1">Uncharacterized protein</fullName>
    </submittedName>
</protein>
<gene>
    <name evidence="1" type="ORF">CMV30_17095</name>
</gene>
<dbReference type="Proteomes" id="UP000217265">
    <property type="component" value="Chromosome"/>
</dbReference>
<dbReference type="AlphaFoldDB" id="A0A290QGX5"/>
<proteinExistence type="predicted"/>
<keyword evidence="2" id="KW-1185">Reference proteome</keyword>
<evidence type="ECO:0000313" key="1">
    <source>
        <dbReference type="EMBL" id="ATC65526.1"/>
    </source>
</evidence>
<dbReference type="KEGG" id="vbh:CMV30_17095"/>
<organism evidence="1 2">
    <name type="scientific">Nibricoccus aquaticus</name>
    <dbReference type="NCBI Taxonomy" id="2576891"/>
    <lineage>
        <taxon>Bacteria</taxon>
        <taxon>Pseudomonadati</taxon>
        <taxon>Verrucomicrobiota</taxon>
        <taxon>Opitutia</taxon>
        <taxon>Opitutales</taxon>
        <taxon>Opitutaceae</taxon>
        <taxon>Nibricoccus</taxon>
    </lineage>
</organism>